<keyword evidence="2" id="KW-0808">Transferase</keyword>
<name>A0A7G5GPM7_9BACT</name>
<dbReference type="GO" id="GO:0016301">
    <property type="term" value="F:kinase activity"/>
    <property type="evidence" value="ECO:0007669"/>
    <property type="project" value="UniProtKB-KW"/>
</dbReference>
<dbReference type="InterPro" id="IPR026444">
    <property type="entry name" value="Secre_tail"/>
</dbReference>
<protein>
    <submittedName>
        <fullName evidence="2">CotH kinase family protein</fullName>
    </submittedName>
</protein>
<dbReference type="NCBIfam" id="TIGR04183">
    <property type="entry name" value="Por_Secre_tail"/>
    <property type="match status" value="1"/>
</dbReference>
<keyword evidence="3" id="KW-1185">Reference proteome</keyword>
<evidence type="ECO:0000256" key="1">
    <source>
        <dbReference type="SAM" id="SignalP"/>
    </source>
</evidence>
<keyword evidence="2" id="KW-0418">Kinase</keyword>
<dbReference type="AlphaFoldDB" id="A0A7G5GPM7"/>
<reference evidence="2 3" key="1">
    <citation type="submission" date="2020-07" db="EMBL/GenBank/DDBJ databases">
        <title>Spirosoma foliorum sp. nov., isolated from the leaves on the Nejang mountain Korea, Republic of.</title>
        <authorList>
            <person name="Ho H."/>
            <person name="Lee Y.-J."/>
            <person name="Nurcahyanto D.-A."/>
            <person name="Kim S.-G."/>
        </authorList>
    </citation>
    <scope>NUCLEOTIDE SEQUENCE [LARGE SCALE GENOMIC DNA]</scope>
    <source>
        <strain evidence="2 3">PL0136</strain>
    </source>
</reference>
<dbReference type="KEGG" id="sfol:H3H32_22895"/>
<gene>
    <name evidence="2" type="ORF">H3H32_22895</name>
</gene>
<keyword evidence="1" id="KW-0732">Signal</keyword>
<feature type="chain" id="PRO_5028902719" evidence="1">
    <location>
        <begin position="21"/>
        <end position="543"/>
    </location>
</feature>
<evidence type="ECO:0000313" key="2">
    <source>
        <dbReference type="EMBL" id="QMW00819.1"/>
    </source>
</evidence>
<proteinExistence type="predicted"/>
<dbReference type="EMBL" id="CP059732">
    <property type="protein sequence ID" value="QMW00819.1"/>
    <property type="molecule type" value="Genomic_DNA"/>
</dbReference>
<sequence>MRLFSFLLLIVGFLHFSVSAQTLTSSKLPILIINTNGQTIPDDPKIVASLQIIDNGAGKTNSITDKPSFSSKIGIELRGATSQQFFPKKPYGFELRDTSGLNSANASILGMPSESDWVLNATYNDKTLIRETLTYDLNRQMSKYYTPRYRYCEVIVNGSYSGIYILFEKIKRDKNRVNITSIKTTDISGDALTGGYIFKIDKTEGSASREWNSAYQTNGKNILIQIDRPKPEDLAEAQFQYAKQYATDFENALKGAQYQDSLVGYRKYINDDSFVDYLLLTEVCKNVDGYRLSSFFYKDRDSKGGKLVMGPIWDYNLTYGNSNYCNGNSYQGWAYDFTRTCATDDFQMPFWWDRLLSDKAFASKVRIKYQALRKNVLKTERIQNYIDSVATELTDARTRNFQKWPVIGVYVWPNGYVGQTYQQEIDYLKTWVKNRLEWIDNAVLPFGSDVLATEITDGFTFTISPNPSIGDVTLQYQLQQRTNVRLIITDATGRQMNSLSWPNQSAGDHQEIVPARSLPTASGTYYLQLDLDGQPVSRKLLRL</sequence>
<dbReference type="Pfam" id="PF08757">
    <property type="entry name" value="CotH"/>
    <property type="match status" value="1"/>
</dbReference>
<feature type="signal peptide" evidence="1">
    <location>
        <begin position="1"/>
        <end position="20"/>
    </location>
</feature>
<evidence type="ECO:0000313" key="3">
    <source>
        <dbReference type="Proteomes" id="UP000515369"/>
    </source>
</evidence>
<dbReference type="InterPro" id="IPR014867">
    <property type="entry name" value="Spore_coat_CotH_CotH2/3/7"/>
</dbReference>
<dbReference type="RefSeq" id="WP_182457933.1">
    <property type="nucleotide sequence ID" value="NZ_CP059732.1"/>
</dbReference>
<accession>A0A7G5GPM7</accession>
<dbReference type="Proteomes" id="UP000515369">
    <property type="component" value="Chromosome"/>
</dbReference>
<organism evidence="2 3">
    <name type="scientific">Spirosoma foliorum</name>
    <dbReference type="NCBI Taxonomy" id="2710596"/>
    <lineage>
        <taxon>Bacteria</taxon>
        <taxon>Pseudomonadati</taxon>
        <taxon>Bacteroidota</taxon>
        <taxon>Cytophagia</taxon>
        <taxon>Cytophagales</taxon>
        <taxon>Cytophagaceae</taxon>
        <taxon>Spirosoma</taxon>
    </lineage>
</organism>